<protein>
    <submittedName>
        <fullName evidence="7">Ribonuclease</fullName>
    </submittedName>
</protein>
<reference evidence="7" key="1">
    <citation type="submission" date="2021-01" db="EMBL/GenBank/DDBJ databases">
        <title>Whole genome shotgun sequence of Rhizocola hellebori NBRC 109834.</title>
        <authorList>
            <person name="Komaki H."/>
            <person name="Tamura T."/>
        </authorList>
    </citation>
    <scope>NUCLEOTIDE SEQUENCE</scope>
    <source>
        <strain evidence="7">NBRC 109834</strain>
    </source>
</reference>
<dbReference type="PANTHER" id="PTHR30213:SF1">
    <property type="entry name" value="INNER MEMBRANE PROTEIN YHJD"/>
    <property type="match status" value="1"/>
</dbReference>
<gene>
    <name evidence="7" type="ORF">Rhe02_71380</name>
</gene>
<proteinExistence type="predicted"/>
<dbReference type="PIRSF" id="PIRSF035875">
    <property type="entry name" value="RNase_BN"/>
    <property type="match status" value="1"/>
</dbReference>
<feature type="transmembrane region" description="Helical" evidence="6">
    <location>
        <begin position="187"/>
        <end position="210"/>
    </location>
</feature>
<name>A0A8J3VKH0_9ACTN</name>
<sequence length="313" mass="34935">MIQRFQTMTERISTRYHRVVNWGRKRSPLFDHFWRAKERYGEVLGGRLSAAIAYYGFFAVFALAMVVYSVLINIVSANPETVSDVDAFLQRYFTTINVDALKANSASLTTIGTISLIFAGIGWVDAWRSSLRAVWRLDQHPGNFLVLRLVDLGTLIVFGLMMAISLGVSNGLERLFEWISGGADQTFWFGAGVLALAFAINLVIAFGLMTVLPRMHLSVRRLLPSVIGIAIGLTLLNWLGRFLITRTERNPAYAIVATSVGLLVYLYIFNQIVIWAAAWAATSSNGRVFDLAWGRPREHDTVDLDEPSGNQPQ</sequence>
<evidence type="ECO:0000256" key="4">
    <source>
        <dbReference type="ARBA" id="ARBA00022989"/>
    </source>
</evidence>
<feature type="transmembrane region" description="Helical" evidence="6">
    <location>
        <begin position="52"/>
        <end position="75"/>
    </location>
</feature>
<keyword evidence="4 6" id="KW-1133">Transmembrane helix</keyword>
<feature type="transmembrane region" description="Helical" evidence="6">
    <location>
        <begin position="106"/>
        <end position="124"/>
    </location>
</feature>
<feature type="transmembrane region" description="Helical" evidence="6">
    <location>
        <begin position="145"/>
        <end position="167"/>
    </location>
</feature>
<dbReference type="RefSeq" id="WP_203912807.1">
    <property type="nucleotide sequence ID" value="NZ_BONY01000061.1"/>
</dbReference>
<comment type="caution">
    <text evidence="7">The sequence shown here is derived from an EMBL/GenBank/DDBJ whole genome shotgun (WGS) entry which is preliminary data.</text>
</comment>
<accession>A0A8J3VKH0</accession>
<evidence type="ECO:0000256" key="1">
    <source>
        <dbReference type="ARBA" id="ARBA00004651"/>
    </source>
</evidence>
<keyword evidence="8" id="KW-1185">Reference proteome</keyword>
<dbReference type="EMBL" id="BONY01000061">
    <property type="protein sequence ID" value="GIH09071.1"/>
    <property type="molecule type" value="Genomic_DNA"/>
</dbReference>
<evidence type="ECO:0000313" key="8">
    <source>
        <dbReference type="Proteomes" id="UP000612899"/>
    </source>
</evidence>
<dbReference type="PANTHER" id="PTHR30213">
    <property type="entry name" value="INNER MEMBRANE PROTEIN YHJD"/>
    <property type="match status" value="1"/>
</dbReference>
<keyword evidence="2" id="KW-1003">Cell membrane</keyword>
<dbReference type="GO" id="GO:0005886">
    <property type="term" value="C:plasma membrane"/>
    <property type="evidence" value="ECO:0007669"/>
    <property type="project" value="UniProtKB-SubCell"/>
</dbReference>
<evidence type="ECO:0000313" key="7">
    <source>
        <dbReference type="EMBL" id="GIH09071.1"/>
    </source>
</evidence>
<keyword evidence="3 6" id="KW-0812">Transmembrane</keyword>
<dbReference type="InterPro" id="IPR017039">
    <property type="entry name" value="Virul_fac_BrkB"/>
</dbReference>
<evidence type="ECO:0000256" key="5">
    <source>
        <dbReference type="ARBA" id="ARBA00023136"/>
    </source>
</evidence>
<dbReference type="AlphaFoldDB" id="A0A8J3VKH0"/>
<evidence type="ECO:0000256" key="6">
    <source>
        <dbReference type="SAM" id="Phobius"/>
    </source>
</evidence>
<evidence type="ECO:0000256" key="2">
    <source>
        <dbReference type="ARBA" id="ARBA00022475"/>
    </source>
</evidence>
<organism evidence="7 8">
    <name type="scientific">Rhizocola hellebori</name>
    <dbReference type="NCBI Taxonomy" id="1392758"/>
    <lineage>
        <taxon>Bacteria</taxon>
        <taxon>Bacillati</taxon>
        <taxon>Actinomycetota</taxon>
        <taxon>Actinomycetes</taxon>
        <taxon>Micromonosporales</taxon>
        <taxon>Micromonosporaceae</taxon>
        <taxon>Rhizocola</taxon>
    </lineage>
</organism>
<evidence type="ECO:0000256" key="3">
    <source>
        <dbReference type="ARBA" id="ARBA00022692"/>
    </source>
</evidence>
<keyword evidence="5 6" id="KW-0472">Membrane</keyword>
<feature type="transmembrane region" description="Helical" evidence="6">
    <location>
        <begin position="252"/>
        <end position="277"/>
    </location>
</feature>
<dbReference type="Proteomes" id="UP000612899">
    <property type="component" value="Unassembled WGS sequence"/>
</dbReference>
<dbReference type="Pfam" id="PF03631">
    <property type="entry name" value="Virul_fac_BrkB"/>
    <property type="match status" value="1"/>
</dbReference>
<feature type="transmembrane region" description="Helical" evidence="6">
    <location>
        <begin position="222"/>
        <end position="240"/>
    </location>
</feature>
<comment type="subcellular location">
    <subcellularLocation>
        <location evidence="1">Cell membrane</location>
        <topology evidence="1">Multi-pass membrane protein</topology>
    </subcellularLocation>
</comment>